<sequence>MAHSLFDLSILHLKFASTECVSLHQCYPTSFNNSWIFSLTMLLRRAKGSLWIRLLGRFLCVPRWCNVLHGDFCFHIVCHYNISLRMA</sequence>
<organism evidence="2">
    <name type="scientific">Rhipicephalus appendiculatus</name>
    <name type="common">Brown ear tick</name>
    <dbReference type="NCBI Taxonomy" id="34631"/>
    <lineage>
        <taxon>Eukaryota</taxon>
        <taxon>Metazoa</taxon>
        <taxon>Ecdysozoa</taxon>
        <taxon>Arthropoda</taxon>
        <taxon>Chelicerata</taxon>
        <taxon>Arachnida</taxon>
        <taxon>Acari</taxon>
        <taxon>Parasitiformes</taxon>
        <taxon>Ixodida</taxon>
        <taxon>Ixodoidea</taxon>
        <taxon>Ixodidae</taxon>
        <taxon>Rhipicephalinae</taxon>
        <taxon>Rhipicephalus</taxon>
        <taxon>Rhipicephalus</taxon>
    </lineage>
</organism>
<reference evidence="2" key="1">
    <citation type="journal article" date="2016" name="Ticks Tick Borne Dis.">
        <title>De novo assembly and annotation of the salivary gland transcriptome of Rhipicephalus appendiculatus male and female ticks during blood feeding.</title>
        <authorList>
            <person name="de Castro M.H."/>
            <person name="de Klerk D."/>
            <person name="Pienaar R."/>
            <person name="Latif A.A."/>
            <person name="Rees D.J."/>
            <person name="Mans B.J."/>
        </authorList>
    </citation>
    <scope>NUCLEOTIDE SEQUENCE</scope>
    <source>
        <tissue evidence="2">Salivary glands</tissue>
    </source>
</reference>
<proteinExistence type="predicted"/>
<feature type="chain" id="PRO_5007284372" evidence="1">
    <location>
        <begin position="21"/>
        <end position="87"/>
    </location>
</feature>
<name>A0A131Y9Z7_RHIAP</name>
<keyword evidence="1" id="KW-0732">Signal</keyword>
<dbReference type="EMBL" id="GEDV01012423">
    <property type="protein sequence ID" value="JAP76134.1"/>
    <property type="molecule type" value="Transcribed_RNA"/>
</dbReference>
<protein>
    <submittedName>
        <fullName evidence="2">Uncharacterized protein</fullName>
    </submittedName>
</protein>
<accession>A0A131Y9Z7</accession>
<evidence type="ECO:0000313" key="2">
    <source>
        <dbReference type="EMBL" id="JAP76134.1"/>
    </source>
</evidence>
<dbReference type="AlphaFoldDB" id="A0A131Y9Z7"/>
<feature type="signal peptide" evidence="1">
    <location>
        <begin position="1"/>
        <end position="20"/>
    </location>
</feature>
<evidence type="ECO:0000256" key="1">
    <source>
        <dbReference type="SAM" id="SignalP"/>
    </source>
</evidence>